<accession>A0A955RI89</accession>
<dbReference type="GO" id="GO:0008360">
    <property type="term" value="P:regulation of cell shape"/>
    <property type="evidence" value="ECO:0007669"/>
    <property type="project" value="UniProtKB-KW"/>
</dbReference>
<feature type="transmembrane region" description="Helical" evidence="6">
    <location>
        <begin position="190"/>
        <end position="206"/>
    </location>
</feature>
<dbReference type="GO" id="GO:0032153">
    <property type="term" value="C:cell division site"/>
    <property type="evidence" value="ECO:0007669"/>
    <property type="project" value="TreeGrafter"/>
</dbReference>
<evidence type="ECO:0000313" key="7">
    <source>
        <dbReference type="EMBL" id="MCA9382304.1"/>
    </source>
</evidence>
<name>A0A955RI89_9BACT</name>
<comment type="subcellular location">
    <subcellularLocation>
        <location evidence="1">Membrane</location>
        <topology evidence="1">Multi-pass membrane protein</topology>
    </subcellularLocation>
</comment>
<reference evidence="7" key="1">
    <citation type="submission" date="2020-04" db="EMBL/GenBank/DDBJ databases">
        <authorList>
            <person name="Zhang T."/>
        </authorList>
    </citation>
    <scope>NUCLEOTIDE SEQUENCE</scope>
    <source>
        <strain evidence="7">HKST-UBA10</strain>
    </source>
</reference>
<reference evidence="7" key="2">
    <citation type="journal article" date="2021" name="Microbiome">
        <title>Successional dynamics and alternative stable states in a saline activated sludge microbial community over 9 years.</title>
        <authorList>
            <person name="Wang Y."/>
            <person name="Ye J."/>
            <person name="Ju F."/>
            <person name="Liu L."/>
            <person name="Boyd J.A."/>
            <person name="Deng Y."/>
            <person name="Parks D.H."/>
            <person name="Jiang X."/>
            <person name="Yin X."/>
            <person name="Woodcroft B.J."/>
            <person name="Tyson G.W."/>
            <person name="Hugenholtz P."/>
            <person name="Polz M.F."/>
            <person name="Zhang T."/>
        </authorList>
    </citation>
    <scope>NUCLEOTIDE SEQUENCE</scope>
    <source>
        <strain evidence="7">HKST-UBA10</strain>
    </source>
</reference>
<dbReference type="Pfam" id="PF01098">
    <property type="entry name" value="FTSW_RODA_SPOVE"/>
    <property type="match status" value="2"/>
</dbReference>
<dbReference type="PANTHER" id="PTHR30474">
    <property type="entry name" value="CELL CYCLE PROTEIN"/>
    <property type="match status" value="1"/>
</dbReference>
<evidence type="ECO:0000256" key="5">
    <source>
        <dbReference type="ARBA" id="ARBA00023136"/>
    </source>
</evidence>
<evidence type="ECO:0000313" key="8">
    <source>
        <dbReference type="Proteomes" id="UP000782843"/>
    </source>
</evidence>
<keyword evidence="2 6" id="KW-0812">Transmembrane</keyword>
<feature type="transmembrane region" description="Helical" evidence="6">
    <location>
        <begin position="265"/>
        <end position="286"/>
    </location>
</feature>
<evidence type="ECO:0000256" key="4">
    <source>
        <dbReference type="ARBA" id="ARBA00022989"/>
    </source>
</evidence>
<dbReference type="PANTHER" id="PTHR30474:SF1">
    <property type="entry name" value="PEPTIDOGLYCAN GLYCOSYLTRANSFERASE MRDB"/>
    <property type="match status" value="1"/>
</dbReference>
<feature type="transmembrane region" description="Helical" evidence="6">
    <location>
        <begin position="7"/>
        <end position="28"/>
    </location>
</feature>
<feature type="transmembrane region" description="Helical" evidence="6">
    <location>
        <begin position="73"/>
        <end position="91"/>
    </location>
</feature>
<feature type="transmembrane region" description="Helical" evidence="6">
    <location>
        <begin position="137"/>
        <end position="154"/>
    </location>
</feature>
<gene>
    <name evidence="7" type="ORF">KC660_02750</name>
</gene>
<keyword evidence="4 6" id="KW-1133">Transmembrane helix</keyword>
<dbReference type="Proteomes" id="UP000782843">
    <property type="component" value="Unassembled WGS sequence"/>
</dbReference>
<dbReference type="GO" id="GO:0051301">
    <property type="term" value="P:cell division"/>
    <property type="evidence" value="ECO:0007669"/>
    <property type="project" value="InterPro"/>
</dbReference>
<dbReference type="PROSITE" id="PS00428">
    <property type="entry name" value="FTSW_RODA_SPOVE"/>
    <property type="match status" value="1"/>
</dbReference>
<feature type="transmembrane region" description="Helical" evidence="6">
    <location>
        <begin position="237"/>
        <end position="258"/>
    </location>
</feature>
<evidence type="ECO:0000256" key="6">
    <source>
        <dbReference type="SAM" id="Phobius"/>
    </source>
</evidence>
<dbReference type="InterPro" id="IPR001182">
    <property type="entry name" value="FtsW/RodA"/>
</dbReference>
<protein>
    <submittedName>
        <fullName evidence="7">FtsW/RodA/SpoVE family cell cycle protein</fullName>
    </submittedName>
</protein>
<evidence type="ECO:0000256" key="3">
    <source>
        <dbReference type="ARBA" id="ARBA00022960"/>
    </source>
</evidence>
<keyword evidence="3" id="KW-0133">Cell shape</keyword>
<evidence type="ECO:0000256" key="2">
    <source>
        <dbReference type="ARBA" id="ARBA00022692"/>
    </source>
</evidence>
<dbReference type="AlphaFoldDB" id="A0A955RI89"/>
<dbReference type="InterPro" id="IPR018365">
    <property type="entry name" value="Cell_cycle_FtsW-rel_CS"/>
</dbReference>
<feature type="transmembrane region" description="Helical" evidence="6">
    <location>
        <begin position="366"/>
        <end position="387"/>
    </location>
</feature>
<dbReference type="GO" id="GO:0005886">
    <property type="term" value="C:plasma membrane"/>
    <property type="evidence" value="ECO:0007669"/>
    <property type="project" value="TreeGrafter"/>
</dbReference>
<feature type="transmembrane region" description="Helical" evidence="6">
    <location>
        <begin position="399"/>
        <end position="420"/>
    </location>
</feature>
<organism evidence="7 8">
    <name type="scientific">Candidatus Dojkabacteria bacterium</name>
    <dbReference type="NCBI Taxonomy" id="2099670"/>
    <lineage>
        <taxon>Bacteria</taxon>
        <taxon>Candidatus Dojkabacteria</taxon>
    </lineage>
</organism>
<dbReference type="EMBL" id="JAGQLG010000103">
    <property type="protein sequence ID" value="MCA9382304.1"/>
    <property type="molecule type" value="Genomic_DNA"/>
</dbReference>
<proteinExistence type="predicted"/>
<comment type="caution">
    <text evidence="7">The sequence shown here is derived from an EMBL/GenBank/DDBJ whole genome shotgun (WGS) entry which is preliminary data.</text>
</comment>
<feature type="transmembrane region" description="Helical" evidence="6">
    <location>
        <begin position="213"/>
        <end position="231"/>
    </location>
</feature>
<evidence type="ECO:0000256" key="1">
    <source>
        <dbReference type="ARBA" id="ARBA00004141"/>
    </source>
</evidence>
<dbReference type="GO" id="GO:0015648">
    <property type="term" value="F:lipid-linked peptidoglycan transporter activity"/>
    <property type="evidence" value="ECO:0007669"/>
    <property type="project" value="TreeGrafter"/>
</dbReference>
<feature type="transmembrane region" description="Helical" evidence="6">
    <location>
        <begin position="432"/>
        <end position="454"/>
    </location>
</feature>
<feature type="transmembrane region" description="Helical" evidence="6">
    <location>
        <begin position="48"/>
        <end position="66"/>
    </location>
</feature>
<sequence>MTSRFSLNSFIINFSTTLLLIIGLIAVYSSTFSANTIAEGKGTINKQLVFVIIGIIIYFVLTKINYQIYKLPQIAIIIYLMLLALLVGVLFTDPVNETTRWIQLGFVNIQPSEYAKIVLIILNGAILSGKPESFDKVRMLISAVLSFIKIPIIIVERIHAFFNDDILKLIFTAVITLPVVFLVFIQPSLGNSLIILLIWVLMYFMSLKNQLKFAALIVFFLLGINIFFNRFNGGLEYMHSGINVVLAGTTLAVVLIIGYVSRLKLYLIIVFLVAGFLAGTLAQYVWTGPVLKDYQKERVESLVKSCANETDVDVIRAECWQIRQSTIAIGSGKVWGKGFLKGTQSKLKYLPYAYTDFIFASIAEEFGFVGGLFIILLFLSIILAILFASNQVKERYGSYILIGVFFMFLLHVFVNVGMNIGILPVTGIPLPFISYGGNSVFVNLIAIGIVQSVIRFNNDVDIARRGVLTSESPLEIKSF</sequence>
<keyword evidence="5 6" id="KW-0472">Membrane</keyword>